<name>A0A8J7W5H3_9EURY</name>
<organism evidence="1 2">
    <name type="scientific">Methanocalculus chunghsingensis</name>
    <dbReference type="NCBI Taxonomy" id="156457"/>
    <lineage>
        <taxon>Archaea</taxon>
        <taxon>Methanobacteriati</taxon>
        <taxon>Methanobacteriota</taxon>
        <taxon>Stenosarchaea group</taxon>
        <taxon>Methanomicrobia</taxon>
        <taxon>Methanomicrobiales</taxon>
        <taxon>Methanocalculaceae</taxon>
        <taxon>Methanocalculus</taxon>
    </lineage>
</organism>
<dbReference type="Proteomes" id="UP000730161">
    <property type="component" value="Unassembled WGS sequence"/>
</dbReference>
<keyword evidence="2" id="KW-1185">Reference proteome</keyword>
<evidence type="ECO:0000313" key="1">
    <source>
        <dbReference type="EMBL" id="MBR1368669.1"/>
    </source>
</evidence>
<sequence length="88" mass="9825">MHDLHVRVLVVENGLVACLPEKSVTLDRCRFCVHSTHFETGGKKVVSPARAYCSRSEASDEVDLRSVTRVWCDDTQGEGFRSIMSIIS</sequence>
<evidence type="ECO:0000313" key="2">
    <source>
        <dbReference type="Proteomes" id="UP000730161"/>
    </source>
</evidence>
<reference evidence="1" key="1">
    <citation type="submission" date="2014-12" db="EMBL/GenBank/DDBJ databases">
        <authorList>
            <person name="Huang H.-H."/>
            <person name="Chen S.-C."/>
            <person name="Lai M.-C."/>
        </authorList>
    </citation>
    <scope>NUCLEOTIDE SEQUENCE</scope>
    <source>
        <strain evidence="1">K1F9705b</strain>
    </source>
</reference>
<dbReference type="OrthoDB" id="113807at2157"/>
<dbReference type="EMBL" id="JWHL01000003">
    <property type="protein sequence ID" value="MBR1368669.1"/>
    <property type="molecule type" value="Genomic_DNA"/>
</dbReference>
<accession>A0A8J7W5H3</accession>
<comment type="caution">
    <text evidence="1">The sequence shown here is derived from an EMBL/GenBank/DDBJ whole genome shotgun (WGS) entry which is preliminary data.</text>
</comment>
<proteinExistence type="predicted"/>
<gene>
    <name evidence="1" type="ORF">RJ53_03765</name>
</gene>
<dbReference type="AlphaFoldDB" id="A0A8J7W5H3"/>
<dbReference type="RefSeq" id="WP_211530299.1">
    <property type="nucleotide sequence ID" value="NZ_JWHL01000003.1"/>
</dbReference>
<protein>
    <submittedName>
        <fullName evidence="1">Uncharacterized protein</fullName>
    </submittedName>
</protein>